<dbReference type="PANTHER" id="PTHR43649:SF17">
    <property type="entry name" value="ABC TRANSPORTER SOLUTE BINDING PROTEIN-SUGAR TRANSPORT"/>
    <property type="match status" value="1"/>
</dbReference>
<dbReference type="Proteomes" id="UP000270678">
    <property type="component" value="Chromosome"/>
</dbReference>
<sequence>MKKRRWLLTGLITVMLMATLTACGGNKANTGANSPSNDTAGNKAGNTANANNEASSAALDPFGKYEEPVTLHLVRSLDPNLKFDEGKSVEDNQYLDEIKKQLNIEIVYDWISAPADWDQKISLAISSNNIPDAAIVNLTQFKSMQKFDQLADLTDVFNSTASDMLKGFYESGGDALKQLVESDGKIMAIPATVPKASGMSQMWIRQDWLDKLGLEPPKNLEELKKVARAFIEQDPDGNGKNDTMGIVGPSKSGLLSGTDGNLYGLDPIFAAHKSFPLYWLKNEQGEVVYGSTQPETKQALQTLADMYKEGLIDKELLVRDDSLQPILDGKAGIFFGPWWTGYTIADAYKKDPTPDWQAYAYPQADDGSYNAHMAAPANAFVVVNKNAKNPEAILKLVNLLLRDESKWVESGLGKNPSPSGGYPLFTVFDNVDEIEVSYDILAKYLKGEVDIDSIDFSTHKLLKDDMNAIKKLKKEPFEDFSINNWDLKDSGDLITTNLPRLISIMVGDRPLATDTNIKEVYSLYYGQTDTMTSRWANLQKLEKETFAKIIMGSAPIDSFDDFVNKWNKQGGEKILGEVAEMSK</sequence>
<dbReference type="CDD" id="cd13580">
    <property type="entry name" value="PBP2_AlgQ_like_1"/>
    <property type="match status" value="1"/>
</dbReference>
<dbReference type="InterPro" id="IPR050490">
    <property type="entry name" value="Bact_solute-bd_prot1"/>
</dbReference>
<accession>A0A3Q9I9S8</accession>
<dbReference type="EMBL" id="CP034346">
    <property type="protein sequence ID" value="AZS13505.1"/>
    <property type="molecule type" value="Genomic_DNA"/>
</dbReference>
<keyword evidence="3" id="KW-1185">Reference proteome</keyword>
<name>A0A3Q9I9S8_9BACL</name>
<dbReference type="KEGG" id="plut:EI981_02785"/>
<dbReference type="InterPro" id="IPR006059">
    <property type="entry name" value="SBP"/>
</dbReference>
<keyword evidence="1" id="KW-0732">Signal</keyword>
<evidence type="ECO:0000313" key="2">
    <source>
        <dbReference type="EMBL" id="AZS13505.1"/>
    </source>
</evidence>
<gene>
    <name evidence="2" type="ORF">EI981_02785</name>
</gene>
<dbReference type="Gene3D" id="3.40.190.10">
    <property type="entry name" value="Periplasmic binding protein-like II"/>
    <property type="match status" value="3"/>
</dbReference>
<dbReference type="PROSITE" id="PS51257">
    <property type="entry name" value="PROKAR_LIPOPROTEIN"/>
    <property type="match status" value="1"/>
</dbReference>
<dbReference type="PANTHER" id="PTHR43649">
    <property type="entry name" value="ARABINOSE-BINDING PROTEIN-RELATED"/>
    <property type="match status" value="1"/>
</dbReference>
<feature type="chain" id="PRO_5038381832" evidence="1">
    <location>
        <begin position="23"/>
        <end position="583"/>
    </location>
</feature>
<evidence type="ECO:0000256" key="1">
    <source>
        <dbReference type="SAM" id="SignalP"/>
    </source>
</evidence>
<reference evidence="3" key="1">
    <citation type="submission" date="2018-12" db="EMBL/GenBank/DDBJ databases">
        <title>Complete genome sequence of Paenibacillus sp. MBLB1234.</title>
        <authorList>
            <person name="Nam Y.-D."/>
            <person name="Kang J."/>
            <person name="Chung W.-H."/>
            <person name="Park Y.S."/>
        </authorList>
    </citation>
    <scope>NUCLEOTIDE SEQUENCE [LARGE SCALE GENOMIC DNA]</scope>
    <source>
        <strain evidence="3">MBLB1234</strain>
    </source>
</reference>
<dbReference type="OrthoDB" id="9787283at2"/>
<dbReference type="SUPFAM" id="SSF53850">
    <property type="entry name" value="Periplasmic binding protein-like II"/>
    <property type="match status" value="1"/>
</dbReference>
<protein>
    <submittedName>
        <fullName evidence="2">Extracellular solute-binding protein</fullName>
    </submittedName>
</protein>
<organism evidence="2 3">
    <name type="scientific">Paenibacillus lutimineralis</name>
    <dbReference type="NCBI Taxonomy" id="2707005"/>
    <lineage>
        <taxon>Bacteria</taxon>
        <taxon>Bacillati</taxon>
        <taxon>Bacillota</taxon>
        <taxon>Bacilli</taxon>
        <taxon>Bacillales</taxon>
        <taxon>Paenibacillaceae</taxon>
        <taxon>Paenibacillus</taxon>
    </lineage>
</organism>
<dbReference type="RefSeq" id="WP_126995241.1">
    <property type="nucleotide sequence ID" value="NZ_CP034346.1"/>
</dbReference>
<feature type="signal peptide" evidence="1">
    <location>
        <begin position="1"/>
        <end position="22"/>
    </location>
</feature>
<dbReference type="AlphaFoldDB" id="A0A3Q9I9S8"/>
<dbReference type="Pfam" id="PF01547">
    <property type="entry name" value="SBP_bac_1"/>
    <property type="match status" value="1"/>
</dbReference>
<proteinExistence type="predicted"/>
<evidence type="ECO:0000313" key="3">
    <source>
        <dbReference type="Proteomes" id="UP000270678"/>
    </source>
</evidence>